<evidence type="ECO:0000313" key="2">
    <source>
        <dbReference type="EMBL" id="PZO44676.1"/>
    </source>
</evidence>
<reference evidence="2 3" key="2">
    <citation type="submission" date="2018-06" db="EMBL/GenBank/DDBJ databases">
        <title>Metagenomic assembly of (sub)arctic Cyanobacteria and their associated microbiome from non-axenic cultures.</title>
        <authorList>
            <person name="Baurain D."/>
        </authorList>
    </citation>
    <scope>NUCLEOTIDE SEQUENCE [LARGE SCALE GENOMIC DNA]</scope>
    <source>
        <strain evidence="2">ULC041bin1</strain>
    </source>
</reference>
<comment type="caution">
    <text evidence="2">The sequence shown here is derived from an EMBL/GenBank/DDBJ whole genome shotgun (WGS) entry which is preliminary data.</text>
</comment>
<evidence type="ECO:0000256" key="1">
    <source>
        <dbReference type="SAM" id="MobiDB-lite"/>
    </source>
</evidence>
<sequence length="60" mass="6419">MGSAHPTADQGFWRSARANFSLCQCQSSSEDFCFEPWTSSPGLSGQSQGSPLNLAPPLQD</sequence>
<protein>
    <submittedName>
        <fullName evidence="2">Uncharacterized protein</fullName>
    </submittedName>
</protein>
<dbReference type="EMBL" id="QBMN01000016">
    <property type="protein sequence ID" value="PZO44676.1"/>
    <property type="molecule type" value="Genomic_DNA"/>
</dbReference>
<reference evidence="3" key="1">
    <citation type="submission" date="2018-04" db="EMBL/GenBank/DDBJ databases">
        <authorList>
            <person name="Cornet L."/>
        </authorList>
    </citation>
    <scope>NUCLEOTIDE SEQUENCE [LARGE SCALE GENOMIC DNA]</scope>
</reference>
<feature type="region of interest" description="Disordered" evidence="1">
    <location>
        <begin position="40"/>
        <end position="60"/>
    </location>
</feature>
<feature type="compositionally biased region" description="Low complexity" evidence="1">
    <location>
        <begin position="40"/>
        <end position="52"/>
    </location>
</feature>
<gene>
    <name evidence="2" type="ORF">DCF17_03865</name>
</gene>
<dbReference type="Proteomes" id="UP000249081">
    <property type="component" value="Unassembled WGS sequence"/>
</dbReference>
<evidence type="ECO:0000313" key="3">
    <source>
        <dbReference type="Proteomes" id="UP000249081"/>
    </source>
</evidence>
<dbReference type="AlphaFoldDB" id="A0A2W4WII8"/>
<proteinExistence type="predicted"/>
<accession>A0A2W4WII8</accession>
<organism evidence="2 3">
    <name type="scientific">Shackletoniella antarctica</name>
    <dbReference type="NCBI Taxonomy" id="268115"/>
    <lineage>
        <taxon>Bacteria</taxon>
        <taxon>Bacillati</taxon>
        <taxon>Cyanobacteriota</taxon>
        <taxon>Cyanophyceae</taxon>
        <taxon>Oculatellales</taxon>
        <taxon>Oculatellaceae</taxon>
        <taxon>Shackletoniella</taxon>
    </lineage>
</organism>
<name>A0A2W4WII8_9CYAN</name>